<dbReference type="GO" id="GO:0009279">
    <property type="term" value="C:cell outer membrane"/>
    <property type="evidence" value="ECO:0007669"/>
    <property type="project" value="InterPro"/>
</dbReference>
<name>A0A975IHX5_9GAMM</name>
<sequence>MKTHFSYALAGLMLLANTAEAGGGMEGFGVPSNMDFYGGGSVGTTSQDGACGSIANPTGCEDSDKGYKIFGGARLKPNTEPGALPSLGVEGGYINFGESSATGDLMNVRMGLSEDQGDITSNSELSGVYAAGVAFMPVAPKTEILAKAGVMRWSQKNTRQQTVIDAGVVDPLDERNISTSTSDSGFGGLLGVGAQYQMTDNLAVRGEYERGFGIGKDSNKTDPSLLSVGAVFSTY</sequence>
<dbReference type="GO" id="GO:0015288">
    <property type="term" value="F:porin activity"/>
    <property type="evidence" value="ECO:0007669"/>
    <property type="project" value="UniProtKB-KW"/>
</dbReference>
<keyword evidence="2" id="KW-0626">Porin</keyword>
<dbReference type="Pfam" id="PF01389">
    <property type="entry name" value="OmpA_membrane"/>
    <property type="match status" value="1"/>
</dbReference>
<keyword evidence="2" id="KW-0813">Transport</keyword>
<evidence type="ECO:0000256" key="3">
    <source>
        <dbReference type="SAM" id="SignalP"/>
    </source>
</evidence>
<dbReference type="KEGG" id="tun:J9260_03555"/>
<dbReference type="InterPro" id="IPR011250">
    <property type="entry name" value="OMP/PagP_B-barrel"/>
</dbReference>
<dbReference type="RefSeq" id="WP_210219684.1">
    <property type="nucleotide sequence ID" value="NZ_CP072793.1"/>
</dbReference>
<feature type="domain" description="Outer membrane protein OmpA-like transmembrane" evidence="4">
    <location>
        <begin position="33"/>
        <end position="232"/>
    </location>
</feature>
<accession>A0A975IHX5</accession>
<feature type="chain" id="PRO_5037355527" evidence="3">
    <location>
        <begin position="22"/>
        <end position="235"/>
    </location>
</feature>
<dbReference type="AlphaFoldDB" id="A0A975IHX5"/>
<evidence type="ECO:0000313" key="5">
    <source>
        <dbReference type="EMBL" id="QTR54184.1"/>
    </source>
</evidence>
<comment type="similarity">
    <text evidence="1">Belongs to the outer membrane OOP (TC 1.B.6) superfamily. OmpA family.</text>
</comment>
<protein>
    <submittedName>
        <fullName evidence="5">Outer membrane beta-barrel protein</fullName>
    </submittedName>
</protein>
<dbReference type="SUPFAM" id="SSF56925">
    <property type="entry name" value="OMPA-like"/>
    <property type="match status" value="1"/>
</dbReference>
<keyword evidence="6" id="KW-1185">Reference proteome</keyword>
<evidence type="ECO:0000259" key="4">
    <source>
        <dbReference type="Pfam" id="PF01389"/>
    </source>
</evidence>
<dbReference type="GO" id="GO:0046930">
    <property type="term" value="C:pore complex"/>
    <property type="evidence" value="ECO:0007669"/>
    <property type="project" value="UniProtKB-KW"/>
</dbReference>
<feature type="signal peptide" evidence="3">
    <location>
        <begin position="1"/>
        <end position="21"/>
    </location>
</feature>
<dbReference type="Proteomes" id="UP000672009">
    <property type="component" value="Chromosome"/>
</dbReference>
<keyword evidence="2" id="KW-0406">Ion transport</keyword>
<organism evidence="5 6">
    <name type="scientific">Thiothrix unzii</name>
    <dbReference type="NCBI Taxonomy" id="111769"/>
    <lineage>
        <taxon>Bacteria</taxon>
        <taxon>Pseudomonadati</taxon>
        <taxon>Pseudomonadota</taxon>
        <taxon>Gammaproteobacteria</taxon>
        <taxon>Thiotrichales</taxon>
        <taxon>Thiotrichaceae</taxon>
        <taxon>Thiothrix</taxon>
    </lineage>
</organism>
<gene>
    <name evidence="5" type="ORF">J9260_03555</name>
</gene>
<keyword evidence="2" id="KW-0812">Transmembrane</keyword>
<proteinExistence type="inferred from homology"/>
<dbReference type="InterPro" id="IPR000498">
    <property type="entry name" value="OmpA-like_TM_dom"/>
</dbReference>
<evidence type="ECO:0000256" key="1">
    <source>
        <dbReference type="ARBA" id="ARBA00005710"/>
    </source>
</evidence>
<evidence type="ECO:0000313" key="6">
    <source>
        <dbReference type="Proteomes" id="UP000672009"/>
    </source>
</evidence>
<dbReference type="EMBL" id="CP072793">
    <property type="protein sequence ID" value="QTR54184.1"/>
    <property type="molecule type" value="Genomic_DNA"/>
</dbReference>
<dbReference type="Gene3D" id="2.40.160.20">
    <property type="match status" value="1"/>
</dbReference>
<keyword evidence="3" id="KW-0732">Signal</keyword>
<reference evidence="5" key="1">
    <citation type="submission" date="2021-04" db="EMBL/GenBank/DDBJ databases">
        <title>Genomics, taxonomy and metabolism of representatives of sulfur bacteria of the genus Thiothrix: Thiothrix fructosivorans QT, Thiothrix unzii A1T and three new species, Thiothrix subterranea sp. nov., Thiothrix litoralis sp. nov. and 'Candidatus Thiothrix anitrata' sp. nov.</title>
        <authorList>
            <person name="Ravin N.V."/>
            <person name="Smolyakov D."/>
            <person name="Rudenko T.S."/>
            <person name="Mardanov A.V."/>
            <person name="Beletsky A.V."/>
            <person name="Markov N.D."/>
            <person name="Fomenkov A.I."/>
            <person name="Roberts R.J."/>
            <person name="Karnachuk O.V."/>
            <person name="Novikov A."/>
            <person name="Grabovich M.Y."/>
        </authorList>
    </citation>
    <scope>NUCLEOTIDE SEQUENCE</scope>
    <source>
        <strain evidence="5">A1</strain>
    </source>
</reference>
<evidence type="ECO:0000256" key="2">
    <source>
        <dbReference type="ARBA" id="ARBA00023114"/>
    </source>
</evidence>